<feature type="region of interest" description="Disordered" evidence="1">
    <location>
        <begin position="170"/>
        <end position="189"/>
    </location>
</feature>
<gene>
    <name evidence="2" type="ORF">UFOPK1392_02568</name>
    <name evidence="3" type="ORF">UFOPK3733_01571</name>
</gene>
<dbReference type="AlphaFoldDB" id="A0A6J5YMT3"/>
<organism evidence="2">
    <name type="scientific">freshwater metagenome</name>
    <dbReference type="NCBI Taxonomy" id="449393"/>
    <lineage>
        <taxon>unclassified sequences</taxon>
        <taxon>metagenomes</taxon>
        <taxon>ecological metagenomes</taxon>
    </lineage>
</organism>
<accession>A0A6J5YMT3</accession>
<feature type="region of interest" description="Disordered" evidence="1">
    <location>
        <begin position="113"/>
        <end position="144"/>
    </location>
</feature>
<dbReference type="EMBL" id="CAFBNC010000089">
    <property type="protein sequence ID" value="CAB4945779.1"/>
    <property type="molecule type" value="Genomic_DNA"/>
</dbReference>
<evidence type="ECO:0000256" key="1">
    <source>
        <dbReference type="SAM" id="MobiDB-lite"/>
    </source>
</evidence>
<evidence type="ECO:0000313" key="3">
    <source>
        <dbReference type="EMBL" id="CAB4945779.1"/>
    </source>
</evidence>
<protein>
    <submittedName>
        <fullName evidence="2">Unannotated protein</fullName>
    </submittedName>
</protein>
<dbReference type="EMBL" id="CAEMXZ010000221">
    <property type="protein sequence ID" value="CAB4324792.1"/>
    <property type="molecule type" value="Genomic_DNA"/>
</dbReference>
<proteinExistence type="predicted"/>
<reference evidence="2" key="1">
    <citation type="submission" date="2020-05" db="EMBL/GenBank/DDBJ databases">
        <authorList>
            <person name="Chiriac C."/>
            <person name="Salcher M."/>
            <person name="Ghai R."/>
            <person name="Kavagutti S V."/>
        </authorList>
    </citation>
    <scope>NUCLEOTIDE SEQUENCE</scope>
</reference>
<sequence>MGVPAAELLAIVVALGDEEEPLQPTSSNESVRAAMPKARRDIWEFTTFMSDATFGRPKSLCTCGTVLPRDWSSDLDWRTCRRKLRLRMQKMNLKRNGTRHDFGLVAYRESTTAARSTVPTSRRQESRNGNPDRLGFASADDLEPKDFTNRSSGFLIPLIEFGLKGSIPQRNCRHHGSSDPGSPALRSGRDLRTAPVSALSFERLSHASSQGIHSFPPERAGPSVDCFHHSTDENRRATCCVPLMAENCS</sequence>
<name>A0A6J5YMT3_9ZZZZ</name>
<evidence type="ECO:0000313" key="2">
    <source>
        <dbReference type="EMBL" id="CAB4324792.1"/>
    </source>
</evidence>